<protein>
    <submittedName>
        <fullName evidence="1">Uncharacterized protein</fullName>
    </submittedName>
</protein>
<dbReference type="EMBL" id="ABDF02000001">
    <property type="protein sequence ID" value="EHK26796.1"/>
    <property type="molecule type" value="Genomic_DNA"/>
</dbReference>
<name>G9MDU8_HYPVG</name>
<proteinExistence type="predicted"/>
<dbReference type="Proteomes" id="UP000007115">
    <property type="component" value="Unassembled WGS sequence"/>
</dbReference>
<organism evidence="1 2">
    <name type="scientific">Hypocrea virens (strain Gv29-8 / FGSC 10586)</name>
    <name type="common">Gliocladium virens</name>
    <name type="synonym">Trichoderma virens</name>
    <dbReference type="NCBI Taxonomy" id="413071"/>
    <lineage>
        <taxon>Eukaryota</taxon>
        <taxon>Fungi</taxon>
        <taxon>Dikarya</taxon>
        <taxon>Ascomycota</taxon>
        <taxon>Pezizomycotina</taxon>
        <taxon>Sordariomycetes</taxon>
        <taxon>Hypocreomycetidae</taxon>
        <taxon>Hypocreales</taxon>
        <taxon>Hypocreaceae</taxon>
        <taxon>Trichoderma</taxon>
    </lineage>
</organism>
<dbReference type="HOGENOM" id="CLU_1970859_0_0_1"/>
<dbReference type="GeneID" id="25791281"/>
<gene>
    <name evidence="1" type="ORF">TRIVIDRAFT_217407</name>
</gene>
<sequence length="127" mass="14817">MDSVRTIIFVKLRMDSVRTIIFVRLRMDSVRTIIFVRLRMPLMLLEHLLGDGIDQAIRIGPRSKSERLQDLNLRLIAQESDRTRSERAALSNLFMNWRHPLHRPPICGSFVLHSQRHPAIAASRLRP</sequence>
<accession>G9MDU8</accession>
<reference evidence="1 2" key="1">
    <citation type="journal article" date="2011" name="Genome Biol.">
        <title>Comparative genome sequence analysis underscores mycoparasitism as the ancestral life style of Trichoderma.</title>
        <authorList>
            <person name="Kubicek C.P."/>
            <person name="Herrera-Estrella A."/>
            <person name="Seidl-Seiboth V."/>
            <person name="Martinez D.A."/>
            <person name="Druzhinina I.S."/>
            <person name="Thon M."/>
            <person name="Zeilinger S."/>
            <person name="Casas-Flores S."/>
            <person name="Horwitz B.A."/>
            <person name="Mukherjee P.K."/>
            <person name="Mukherjee M."/>
            <person name="Kredics L."/>
            <person name="Alcaraz L.D."/>
            <person name="Aerts A."/>
            <person name="Antal Z."/>
            <person name="Atanasova L."/>
            <person name="Cervantes-Badillo M.G."/>
            <person name="Challacombe J."/>
            <person name="Chertkov O."/>
            <person name="McCluskey K."/>
            <person name="Coulpier F."/>
            <person name="Deshpande N."/>
            <person name="von Doehren H."/>
            <person name="Ebbole D.J."/>
            <person name="Esquivel-Naranjo E.U."/>
            <person name="Fekete E."/>
            <person name="Flipphi M."/>
            <person name="Glaser F."/>
            <person name="Gomez-Rodriguez E.Y."/>
            <person name="Gruber S."/>
            <person name="Han C."/>
            <person name="Henrissat B."/>
            <person name="Hermosa R."/>
            <person name="Hernandez-Onate M."/>
            <person name="Karaffa L."/>
            <person name="Kosti I."/>
            <person name="Le Crom S."/>
            <person name="Lindquist E."/>
            <person name="Lucas S."/>
            <person name="Luebeck M."/>
            <person name="Luebeck P.S."/>
            <person name="Margeot A."/>
            <person name="Metz B."/>
            <person name="Misra M."/>
            <person name="Nevalainen H."/>
            <person name="Omann M."/>
            <person name="Packer N."/>
            <person name="Perrone G."/>
            <person name="Uresti-Rivera E.E."/>
            <person name="Salamov A."/>
            <person name="Schmoll M."/>
            <person name="Seiboth B."/>
            <person name="Shapiro H."/>
            <person name="Sukno S."/>
            <person name="Tamayo-Ramos J.A."/>
            <person name="Tisch D."/>
            <person name="Wiest A."/>
            <person name="Wilkinson H.H."/>
            <person name="Zhang M."/>
            <person name="Coutinho P.M."/>
            <person name="Kenerley C.M."/>
            <person name="Monte E."/>
            <person name="Baker S.E."/>
            <person name="Grigoriev I.V."/>
        </authorList>
    </citation>
    <scope>NUCLEOTIDE SEQUENCE [LARGE SCALE GENOMIC DNA]</scope>
    <source>
        <strain evidence="2">Gv29-8 / FGSC 10586</strain>
    </source>
</reference>
<dbReference type="VEuPathDB" id="FungiDB:TRIVIDRAFT_217407"/>
<dbReference type="InParanoid" id="G9MDU8"/>
<evidence type="ECO:0000313" key="2">
    <source>
        <dbReference type="Proteomes" id="UP000007115"/>
    </source>
</evidence>
<dbReference type="STRING" id="413071.G9MDU8"/>
<comment type="caution">
    <text evidence="1">The sequence shown here is derived from an EMBL/GenBank/DDBJ whole genome shotgun (WGS) entry which is preliminary data.</text>
</comment>
<keyword evidence="2" id="KW-1185">Reference proteome</keyword>
<dbReference type="AlphaFoldDB" id="G9MDU8"/>
<evidence type="ECO:0000313" key="1">
    <source>
        <dbReference type="EMBL" id="EHK26796.1"/>
    </source>
</evidence>
<dbReference type="RefSeq" id="XP_013961016.1">
    <property type="nucleotide sequence ID" value="XM_014105541.1"/>
</dbReference>